<dbReference type="PANTHER" id="PTHR30400">
    <property type="entry name" value="MONOFUNCTIONAL BIOSYNTHETIC PEPTIDOGLYCAN TRANSGLYCOSYLASE"/>
    <property type="match status" value="1"/>
</dbReference>
<dbReference type="GO" id="GO:0016763">
    <property type="term" value="F:pentosyltransferase activity"/>
    <property type="evidence" value="ECO:0007669"/>
    <property type="project" value="InterPro"/>
</dbReference>
<dbReference type="GO" id="GO:0008360">
    <property type="term" value="P:regulation of cell shape"/>
    <property type="evidence" value="ECO:0007669"/>
    <property type="project" value="UniProtKB-KW"/>
</dbReference>
<keyword evidence="2" id="KW-0997">Cell inner membrane</keyword>
<evidence type="ECO:0000256" key="7">
    <source>
        <dbReference type="ARBA" id="ARBA00022984"/>
    </source>
</evidence>
<dbReference type="GO" id="GO:0016020">
    <property type="term" value="C:membrane"/>
    <property type="evidence" value="ECO:0007669"/>
    <property type="project" value="InterPro"/>
</dbReference>
<evidence type="ECO:0000256" key="2">
    <source>
        <dbReference type="ARBA" id="ARBA00022519"/>
    </source>
</evidence>
<evidence type="ECO:0000256" key="3">
    <source>
        <dbReference type="ARBA" id="ARBA00022676"/>
    </source>
</evidence>
<evidence type="ECO:0000256" key="1">
    <source>
        <dbReference type="ARBA" id="ARBA00022475"/>
    </source>
</evidence>
<dbReference type="KEGG" id="ffa:FFWV33_03420"/>
<reference evidence="12 13" key="1">
    <citation type="submission" date="2017-04" db="EMBL/GenBank/DDBJ databases">
        <title>Compelte genome sequence of WV33.</title>
        <authorList>
            <person name="Lee P.C."/>
        </authorList>
    </citation>
    <scope>NUCLEOTIDE SEQUENCE [LARGE SCALE GENOMIC DNA]</scope>
    <source>
        <strain evidence="12 13">WV33</strain>
    </source>
</reference>
<evidence type="ECO:0000313" key="13">
    <source>
        <dbReference type="Proteomes" id="UP000244527"/>
    </source>
</evidence>
<proteinExistence type="predicted"/>
<dbReference type="GO" id="GO:0071555">
    <property type="term" value="P:cell wall organization"/>
    <property type="evidence" value="ECO:0007669"/>
    <property type="project" value="UniProtKB-KW"/>
</dbReference>
<dbReference type="OrthoDB" id="9766909at2"/>
<dbReference type="SUPFAM" id="SSF53955">
    <property type="entry name" value="Lysozyme-like"/>
    <property type="match status" value="1"/>
</dbReference>
<dbReference type="AlphaFoldDB" id="A0A2S1LA62"/>
<organism evidence="12 13">
    <name type="scientific">Flavobacterium faecale</name>
    <dbReference type="NCBI Taxonomy" id="1355330"/>
    <lineage>
        <taxon>Bacteria</taxon>
        <taxon>Pseudomonadati</taxon>
        <taxon>Bacteroidota</taxon>
        <taxon>Flavobacteriia</taxon>
        <taxon>Flavobacteriales</taxon>
        <taxon>Flavobacteriaceae</taxon>
        <taxon>Flavobacterium</taxon>
    </lineage>
</organism>
<keyword evidence="4 12" id="KW-0808">Transferase</keyword>
<dbReference type="EMBL" id="CP020918">
    <property type="protein sequence ID" value="AWG20653.1"/>
    <property type="molecule type" value="Genomic_DNA"/>
</dbReference>
<dbReference type="InterPro" id="IPR036950">
    <property type="entry name" value="PBP_transglycosylase"/>
</dbReference>
<keyword evidence="9" id="KW-0472">Membrane</keyword>
<feature type="domain" description="Glycosyl transferase family 51" evidence="11">
    <location>
        <begin position="433"/>
        <end position="583"/>
    </location>
</feature>
<dbReference type="InterPro" id="IPR011812">
    <property type="entry name" value="Pep_trsgly"/>
</dbReference>
<dbReference type="Proteomes" id="UP000244527">
    <property type="component" value="Chromosome"/>
</dbReference>
<protein>
    <submittedName>
        <fullName evidence="12">Glycosyl transferase</fullName>
    </submittedName>
</protein>
<evidence type="ECO:0000256" key="4">
    <source>
        <dbReference type="ARBA" id="ARBA00022679"/>
    </source>
</evidence>
<keyword evidence="8" id="KW-1133">Transmembrane helix</keyword>
<evidence type="ECO:0000256" key="5">
    <source>
        <dbReference type="ARBA" id="ARBA00022692"/>
    </source>
</evidence>
<evidence type="ECO:0000313" key="12">
    <source>
        <dbReference type="EMBL" id="AWG20653.1"/>
    </source>
</evidence>
<dbReference type="GO" id="GO:0009252">
    <property type="term" value="P:peptidoglycan biosynthetic process"/>
    <property type="evidence" value="ECO:0007669"/>
    <property type="project" value="UniProtKB-KW"/>
</dbReference>
<dbReference type="RefSeq" id="WP_108739612.1">
    <property type="nucleotide sequence ID" value="NZ_CP020918.1"/>
</dbReference>
<dbReference type="InterPro" id="IPR023346">
    <property type="entry name" value="Lysozyme-like_dom_sf"/>
</dbReference>
<name>A0A2S1LA62_9FLAO</name>
<evidence type="ECO:0000256" key="9">
    <source>
        <dbReference type="ARBA" id="ARBA00023136"/>
    </source>
</evidence>
<dbReference type="PANTHER" id="PTHR30400:SF0">
    <property type="entry name" value="BIOSYNTHETIC PEPTIDOGLYCAN TRANSGLYCOSYLASE"/>
    <property type="match status" value="1"/>
</dbReference>
<dbReference type="Pfam" id="PF00912">
    <property type="entry name" value="Transgly"/>
    <property type="match status" value="1"/>
</dbReference>
<keyword evidence="13" id="KW-1185">Reference proteome</keyword>
<evidence type="ECO:0000256" key="8">
    <source>
        <dbReference type="ARBA" id="ARBA00022989"/>
    </source>
</evidence>
<evidence type="ECO:0000256" key="6">
    <source>
        <dbReference type="ARBA" id="ARBA00022960"/>
    </source>
</evidence>
<sequence>MRTTKQKIFFGLKITAAILVLLILGLFSFRNSLLEQILAKSTAKAATEYDCDFTIQSAAFEGLSGVNFTNITLVPKKADTIFRIEKMKTSVNLMQLFLGDLQLGTLKIQNGYVQLTKKGKVRNFEAFLKKDEEDVTTGDEKKDYAAYAYRIISKVLNLVPTDMNVENLVFKLNDNGRKATINIQRLSLINEKIETIINVKTNTFIQNWRIKGTANPRAKTADIRFFNVDSGAIKLPYFDERYHLISSFDSIRVNIQNISKSSGELHFDGFASITNLKINHPKIANKDVVIKNAKFDYRFLLGSDFISVDSSSTVQLNKLKLHPYLSYETEKDTLYKLKVVIPKMKAQDFITSLPDGLFSHFQGMEATGFFSYNLNFKFNKDKPNQLVFDSNLKKENLRITKYGEANLNKINSEFVYRAIIKDVLQRPILVGASNPNFTPLDQISPYLQKCVLTSEDPSFFTHRGFINEAFKQSIVKNIRTKKFSRGASTISMQLIKNVFLTREKTLSRKLEEILLVYLLENNRISSKERMLEVYFNIIEWGPDVYGIGEASQYYFQKKPIDLTLNECLYLARIIPSPSKFMYQFDTDGNLKESSKKVESFLTNIMIKRGLLSIDDTIYKTQPVLISGAARSLLKIIPRDTIKIDSLIIPKLTPMPVITTKK</sequence>
<accession>A0A2S1LA62</accession>
<keyword evidence="10" id="KW-0961">Cell wall biogenesis/degradation</keyword>
<keyword evidence="6" id="KW-0133">Cell shape</keyword>
<keyword evidence="7" id="KW-0573">Peptidoglycan synthesis</keyword>
<keyword evidence="1" id="KW-1003">Cell membrane</keyword>
<evidence type="ECO:0000256" key="10">
    <source>
        <dbReference type="ARBA" id="ARBA00023316"/>
    </source>
</evidence>
<dbReference type="GO" id="GO:0009274">
    <property type="term" value="C:peptidoglycan-based cell wall"/>
    <property type="evidence" value="ECO:0007669"/>
    <property type="project" value="InterPro"/>
</dbReference>
<gene>
    <name evidence="12" type="ORF">FFWV33_03420</name>
</gene>
<keyword evidence="5" id="KW-0812">Transmembrane</keyword>
<keyword evidence="3" id="KW-0328">Glycosyltransferase</keyword>
<evidence type="ECO:0000259" key="11">
    <source>
        <dbReference type="Pfam" id="PF00912"/>
    </source>
</evidence>
<dbReference type="Gene3D" id="1.10.3810.10">
    <property type="entry name" value="Biosynthetic peptidoglycan transglycosylase-like"/>
    <property type="match status" value="1"/>
</dbReference>
<dbReference type="InterPro" id="IPR001264">
    <property type="entry name" value="Glyco_trans_51"/>
</dbReference>